<dbReference type="AlphaFoldDB" id="A0A6N2BLR3"/>
<evidence type="ECO:0000313" key="1">
    <source>
        <dbReference type="EMBL" id="TMW95614.1"/>
    </source>
</evidence>
<feature type="non-terminal residue" evidence="1">
    <location>
        <position position="1"/>
    </location>
</feature>
<protein>
    <submittedName>
        <fullName evidence="1">Uncharacterized protein</fullName>
    </submittedName>
</protein>
<name>A0A6N2BLR3_SOLCI</name>
<dbReference type="EMBL" id="RXGB01002282">
    <property type="protein sequence ID" value="TMW95614.1"/>
    <property type="molecule type" value="Genomic_DNA"/>
</dbReference>
<organism evidence="1">
    <name type="scientific">Solanum chilense</name>
    <name type="common">Tomato</name>
    <name type="synonym">Lycopersicon chilense</name>
    <dbReference type="NCBI Taxonomy" id="4083"/>
    <lineage>
        <taxon>Eukaryota</taxon>
        <taxon>Viridiplantae</taxon>
        <taxon>Streptophyta</taxon>
        <taxon>Embryophyta</taxon>
        <taxon>Tracheophyta</taxon>
        <taxon>Spermatophyta</taxon>
        <taxon>Magnoliopsida</taxon>
        <taxon>eudicotyledons</taxon>
        <taxon>Gunneridae</taxon>
        <taxon>Pentapetalae</taxon>
        <taxon>asterids</taxon>
        <taxon>lamiids</taxon>
        <taxon>Solanales</taxon>
        <taxon>Solanaceae</taxon>
        <taxon>Solanoideae</taxon>
        <taxon>Solaneae</taxon>
        <taxon>Solanum</taxon>
        <taxon>Solanum subgen. Lycopersicon</taxon>
    </lineage>
</organism>
<gene>
    <name evidence="1" type="ORF">EJD97_008594</name>
</gene>
<sequence length="105" mass="12122">FIVLVTVRRWHRSAVAEGRWGILTKCGVKKCVTDRRSHDGLSRWFVIKIREVVPVPKFKEFKRLRTETLDGPSCDDPSYMPSRVMKRAAIQNGKVWDDGVHDDPS</sequence>
<reference evidence="1" key="1">
    <citation type="submission" date="2019-05" db="EMBL/GenBank/DDBJ databases">
        <title>The de novo reference genome and transcriptome assemblies of the wild tomato species Solanum chilense.</title>
        <authorList>
            <person name="Stam R."/>
            <person name="Nosenko T."/>
            <person name="Hoerger A.C."/>
            <person name="Stephan W."/>
            <person name="Seidel M.A."/>
            <person name="Kuhn J.M.M."/>
            <person name="Haberer G."/>
            <person name="Tellier A."/>
        </authorList>
    </citation>
    <scope>NUCLEOTIDE SEQUENCE</scope>
    <source>
        <tissue evidence="1">Mature leaves</tissue>
    </source>
</reference>
<proteinExistence type="predicted"/>
<accession>A0A6N2BLR3</accession>
<comment type="caution">
    <text evidence="1">The sequence shown here is derived from an EMBL/GenBank/DDBJ whole genome shotgun (WGS) entry which is preliminary data.</text>
</comment>